<dbReference type="PROSITE" id="PS50948">
    <property type="entry name" value="PAN"/>
    <property type="match status" value="1"/>
</dbReference>
<protein>
    <submittedName>
        <fullName evidence="2">PAN domain-containing protein</fullName>
    </submittedName>
</protein>
<dbReference type="InterPro" id="IPR003609">
    <property type="entry name" value="Pan_app"/>
</dbReference>
<feature type="domain" description="Apple" evidence="1">
    <location>
        <begin position="1"/>
        <end position="70"/>
    </location>
</feature>
<name>A0ABT4KNK6_9HYPH</name>
<dbReference type="Gene3D" id="3.50.4.10">
    <property type="entry name" value="Hepatocyte Growth Factor"/>
    <property type="match status" value="1"/>
</dbReference>
<organism evidence="2 3">
    <name type="scientific">Sinorhizobium psoraleae</name>
    <dbReference type="NCBI Taxonomy" id="520838"/>
    <lineage>
        <taxon>Bacteria</taxon>
        <taxon>Pseudomonadati</taxon>
        <taxon>Pseudomonadota</taxon>
        <taxon>Alphaproteobacteria</taxon>
        <taxon>Hyphomicrobiales</taxon>
        <taxon>Rhizobiaceae</taxon>
        <taxon>Sinorhizobium/Ensifer group</taxon>
        <taxon>Sinorhizobium</taxon>
    </lineage>
</organism>
<accession>A0ABT4KNK6</accession>
<dbReference type="Pfam" id="PF14295">
    <property type="entry name" value="PAN_4"/>
    <property type="match status" value="1"/>
</dbReference>
<sequence length="70" mass="7802">MSDFTSYSGMDLPGGDYKRIRQTNYLECFVACVGDNACRAFAYVSKKKECWLKNALGRPRTAKGVDLGVK</sequence>
<comment type="caution">
    <text evidence="2">The sequence shown here is derived from an EMBL/GenBank/DDBJ whole genome shotgun (WGS) entry which is preliminary data.</text>
</comment>
<reference evidence="2" key="1">
    <citation type="submission" date="2022-10" db="EMBL/GenBank/DDBJ databases">
        <title>Whole genome sequencing of three plant growth promoting bacteria isolated from Vachellia tortilis subsp. raddiana in Morocco.</title>
        <authorList>
            <person name="Hnini M."/>
            <person name="Zouagui R."/>
            <person name="Zouagui H."/>
            <person name="Chemao Elfihri M.-W."/>
            <person name="Ibrahimi A."/>
            <person name="Sbabou L."/>
            <person name="Aurag J."/>
        </authorList>
    </citation>
    <scope>NUCLEOTIDE SEQUENCE</scope>
    <source>
        <strain evidence="2">LMR678</strain>
    </source>
</reference>
<gene>
    <name evidence="2" type="ORF">O3W52_26235</name>
</gene>
<dbReference type="SUPFAM" id="SSF57414">
    <property type="entry name" value="Hairpin loop containing domain-like"/>
    <property type="match status" value="1"/>
</dbReference>
<dbReference type="EMBL" id="JAPVOI010000005">
    <property type="protein sequence ID" value="MCZ4093360.1"/>
    <property type="molecule type" value="Genomic_DNA"/>
</dbReference>
<dbReference type="Proteomes" id="UP001079430">
    <property type="component" value="Unassembled WGS sequence"/>
</dbReference>
<evidence type="ECO:0000259" key="1">
    <source>
        <dbReference type="PROSITE" id="PS50948"/>
    </source>
</evidence>
<evidence type="ECO:0000313" key="3">
    <source>
        <dbReference type="Proteomes" id="UP001079430"/>
    </source>
</evidence>
<evidence type="ECO:0000313" key="2">
    <source>
        <dbReference type="EMBL" id="MCZ4093360.1"/>
    </source>
</evidence>
<dbReference type="RefSeq" id="WP_234887030.1">
    <property type="nucleotide sequence ID" value="NZ_JAPVOI010000005.1"/>
</dbReference>
<proteinExistence type="predicted"/>
<keyword evidence="3" id="KW-1185">Reference proteome</keyword>